<dbReference type="Gene3D" id="3.30.460.10">
    <property type="entry name" value="Beta Polymerase, domain 2"/>
    <property type="match status" value="1"/>
</dbReference>
<organism evidence="1 2">
    <name type="scientific">Hymenobacter wooponensis</name>
    <dbReference type="NCBI Taxonomy" id="1525360"/>
    <lineage>
        <taxon>Bacteria</taxon>
        <taxon>Pseudomonadati</taxon>
        <taxon>Bacteroidota</taxon>
        <taxon>Cytophagia</taxon>
        <taxon>Cytophagales</taxon>
        <taxon>Hymenobacteraceae</taxon>
        <taxon>Hymenobacter</taxon>
    </lineage>
</organism>
<dbReference type="PANTHER" id="PTHR34822:SF1">
    <property type="entry name" value="GRPB FAMILY PROTEIN"/>
    <property type="match status" value="1"/>
</dbReference>
<name>A0A4Z0ME58_9BACT</name>
<dbReference type="Proteomes" id="UP000298284">
    <property type="component" value="Unassembled WGS sequence"/>
</dbReference>
<reference evidence="1 2" key="1">
    <citation type="submission" date="2019-04" db="EMBL/GenBank/DDBJ databases">
        <authorList>
            <person name="Feng G."/>
            <person name="Zhang J."/>
            <person name="Zhu H."/>
        </authorList>
    </citation>
    <scope>NUCLEOTIDE SEQUENCE [LARGE SCALE GENOMIC DNA]</scope>
    <source>
        <strain evidence="1 2">JCM 19491</strain>
    </source>
</reference>
<proteinExistence type="predicted"/>
<gene>
    <name evidence="1" type="ORF">EU557_22640</name>
</gene>
<dbReference type="RefSeq" id="WP_135532764.1">
    <property type="nucleotide sequence ID" value="NZ_SRKZ01000008.1"/>
</dbReference>
<sequence>MSTAPPFASSRPVLLPYQPRWAREFAALAQRLAPLVGSSLLRIDHIGSTAVPGLQAKDVLDVQLTVADLTQTAELTRGLTQAGFQLRAGFRYDEFGQLPAHCPDLRKLYWREPAGERRLHLHVREAGRFNTRFALLMRDYLRAQPAASQAYGRLKQRAATLFPSSIEGYLYIKAPVFELLYHAAAGWAAQTGWEPPAGAA</sequence>
<comment type="caution">
    <text evidence="1">The sequence shown here is derived from an EMBL/GenBank/DDBJ whole genome shotgun (WGS) entry which is preliminary data.</text>
</comment>
<dbReference type="InterPro" id="IPR007344">
    <property type="entry name" value="GrpB/CoaE"/>
</dbReference>
<dbReference type="PANTHER" id="PTHR34822">
    <property type="entry name" value="GRPB DOMAIN PROTEIN (AFU_ORTHOLOGUE AFUA_1G01530)"/>
    <property type="match status" value="1"/>
</dbReference>
<dbReference type="InterPro" id="IPR043519">
    <property type="entry name" value="NT_sf"/>
</dbReference>
<evidence type="ECO:0000313" key="2">
    <source>
        <dbReference type="Proteomes" id="UP000298284"/>
    </source>
</evidence>
<dbReference type="SUPFAM" id="SSF81301">
    <property type="entry name" value="Nucleotidyltransferase"/>
    <property type="match status" value="1"/>
</dbReference>
<dbReference type="AlphaFoldDB" id="A0A4Z0ME58"/>
<dbReference type="Pfam" id="PF04229">
    <property type="entry name" value="GrpB"/>
    <property type="match status" value="1"/>
</dbReference>
<accession>A0A4Z0ME58</accession>
<dbReference type="OrthoDB" id="9799092at2"/>
<keyword evidence="2" id="KW-1185">Reference proteome</keyword>
<evidence type="ECO:0000313" key="1">
    <source>
        <dbReference type="EMBL" id="TGD77578.1"/>
    </source>
</evidence>
<protein>
    <submittedName>
        <fullName evidence="1">GrpB family protein</fullName>
    </submittedName>
</protein>
<dbReference type="EMBL" id="SRKZ01000008">
    <property type="protein sequence ID" value="TGD77578.1"/>
    <property type="molecule type" value="Genomic_DNA"/>
</dbReference>